<reference evidence="2" key="2">
    <citation type="submission" date="2023-02" db="EMBL/GenBank/DDBJ databases">
        <authorList>
            <consortium name="DOE Joint Genome Institute"/>
            <person name="Mondo S.J."/>
            <person name="Chang Y."/>
            <person name="Wang Y."/>
            <person name="Ahrendt S."/>
            <person name="Andreopoulos W."/>
            <person name="Barry K."/>
            <person name="Beard J."/>
            <person name="Benny G.L."/>
            <person name="Blankenship S."/>
            <person name="Bonito G."/>
            <person name="Cuomo C."/>
            <person name="Desiro A."/>
            <person name="Gervers K.A."/>
            <person name="Hundley H."/>
            <person name="Kuo A."/>
            <person name="LaButti K."/>
            <person name="Lang B.F."/>
            <person name="Lipzen A."/>
            <person name="O'Donnell K."/>
            <person name="Pangilinan J."/>
            <person name="Reynolds N."/>
            <person name="Sandor L."/>
            <person name="Smith M.W."/>
            <person name="Tsang A."/>
            <person name="Grigoriev I.V."/>
            <person name="Stajich J.E."/>
            <person name="Spatafora J.W."/>
        </authorList>
    </citation>
    <scope>NUCLEOTIDE SEQUENCE</scope>
    <source>
        <strain evidence="2">RSA 2281</strain>
    </source>
</reference>
<evidence type="ECO:0000313" key="2">
    <source>
        <dbReference type="EMBL" id="KAI9252309.1"/>
    </source>
</evidence>
<dbReference type="EMBL" id="JAIXMP010000028">
    <property type="protein sequence ID" value="KAI9252309.1"/>
    <property type="molecule type" value="Genomic_DNA"/>
</dbReference>
<protein>
    <submittedName>
        <fullName evidence="2">Uncharacterized protein</fullName>
    </submittedName>
</protein>
<proteinExistence type="predicted"/>
<name>A0AAD5JSX4_9FUNG</name>
<keyword evidence="3" id="KW-1185">Reference proteome</keyword>
<evidence type="ECO:0000256" key="1">
    <source>
        <dbReference type="SAM" id="MobiDB-lite"/>
    </source>
</evidence>
<comment type="caution">
    <text evidence="2">The sequence shown here is derived from an EMBL/GenBank/DDBJ whole genome shotgun (WGS) entry which is preliminary data.</text>
</comment>
<gene>
    <name evidence="2" type="ORF">BDA99DRAFT_541037</name>
</gene>
<dbReference type="Proteomes" id="UP001209540">
    <property type="component" value="Unassembled WGS sequence"/>
</dbReference>
<dbReference type="AlphaFoldDB" id="A0AAD5JSX4"/>
<reference evidence="2" key="1">
    <citation type="journal article" date="2022" name="IScience">
        <title>Evolution of zygomycete secretomes and the origins of terrestrial fungal ecologies.</title>
        <authorList>
            <person name="Chang Y."/>
            <person name="Wang Y."/>
            <person name="Mondo S."/>
            <person name="Ahrendt S."/>
            <person name="Andreopoulos W."/>
            <person name="Barry K."/>
            <person name="Beard J."/>
            <person name="Benny G.L."/>
            <person name="Blankenship S."/>
            <person name="Bonito G."/>
            <person name="Cuomo C."/>
            <person name="Desiro A."/>
            <person name="Gervers K.A."/>
            <person name="Hundley H."/>
            <person name="Kuo A."/>
            <person name="LaButti K."/>
            <person name="Lang B.F."/>
            <person name="Lipzen A."/>
            <person name="O'Donnell K."/>
            <person name="Pangilinan J."/>
            <person name="Reynolds N."/>
            <person name="Sandor L."/>
            <person name="Smith M.E."/>
            <person name="Tsang A."/>
            <person name="Grigoriev I.V."/>
            <person name="Stajich J.E."/>
            <person name="Spatafora J.W."/>
        </authorList>
    </citation>
    <scope>NUCLEOTIDE SEQUENCE</scope>
    <source>
        <strain evidence="2">RSA 2281</strain>
    </source>
</reference>
<accession>A0AAD5JSX4</accession>
<sequence length="201" mass="23011">MWSTISYDDLSKKKGATINRLLQRIAAGRVKKVKLSFNTSQRLDYLGFEINQNIFERNHVEKPSNNVSQVIKHQSVITLNLWNLSISIAKICVLFWRSTKARYETYSFTISKVTPMTLNVLQHLLKNVPQLISLVIEVRKHPFYEQKLSTVHDFCPMLQSFTYARIDYLQPPSSSSPNTSPIVPPSSPGSTGLQRLKVYIP</sequence>
<feature type="compositionally biased region" description="Low complexity" evidence="1">
    <location>
        <begin position="172"/>
        <end position="181"/>
    </location>
</feature>
<evidence type="ECO:0000313" key="3">
    <source>
        <dbReference type="Proteomes" id="UP001209540"/>
    </source>
</evidence>
<organism evidence="2 3">
    <name type="scientific">Phascolomyces articulosus</name>
    <dbReference type="NCBI Taxonomy" id="60185"/>
    <lineage>
        <taxon>Eukaryota</taxon>
        <taxon>Fungi</taxon>
        <taxon>Fungi incertae sedis</taxon>
        <taxon>Mucoromycota</taxon>
        <taxon>Mucoromycotina</taxon>
        <taxon>Mucoromycetes</taxon>
        <taxon>Mucorales</taxon>
        <taxon>Lichtheimiaceae</taxon>
        <taxon>Phascolomyces</taxon>
    </lineage>
</organism>
<feature type="region of interest" description="Disordered" evidence="1">
    <location>
        <begin position="172"/>
        <end position="191"/>
    </location>
</feature>